<dbReference type="InterPro" id="IPR036179">
    <property type="entry name" value="Ig-like_dom_sf"/>
</dbReference>
<evidence type="ECO:0000256" key="6">
    <source>
        <dbReference type="ARBA" id="ARBA00023157"/>
    </source>
</evidence>
<evidence type="ECO:0000313" key="11">
    <source>
        <dbReference type="EMBL" id="KAK7172954.1"/>
    </source>
</evidence>
<keyword evidence="12" id="KW-1185">Reference proteome</keyword>
<keyword evidence="6" id="KW-1015">Disulfide bond</keyword>
<keyword evidence="4 9" id="KW-1133">Transmembrane helix</keyword>
<dbReference type="SMART" id="SM00406">
    <property type="entry name" value="IGv"/>
    <property type="match status" value="1"/>
</dbReference>
<keyword evidence="5 9" id="KW-0472">Membrane</keyword>
<evidence type="ECO:0000313" key="12">
    <source>
        <dbReference type="Proteomes" id="UP001364617"/>
    </source>
</evidence>
<evidence type="ECO:0000256" key="2">
    <source>
        <dbReference type="ARBA" id="ARBA00022692"/>
    </source>
</evidence>
<dbReference type="InterPro" id="IPR003599">
    <property type="entry name" value="Ig_sub"/>
</dbReference>
<evidence type="ECO:0000256" key="5">
    <source>
        <dbReference type="ARBA" id="ARBA00023136"/>
    </source>
</evidence>
<dbReference type="InterPro" id="IPR013106">
    <property type="entry name" value="Ig_V-set"/>
</dbReference>
<evidence type="ECO:0000259" key="10">
    <source>
        <dbReference type="PROSITE" id="PS50835"/>
    </source>
</evidence>
<evidence type="ECO:0000256" key="1">
    <source>
        <dbReference type="ARBA" id="ARBA00004479"/>
    </source>
</evidence>
<accession>A0AAN9HEM7</accession>
<feature type="transmembrane region" description="Helical" evidence="9">
    <location>
        <begin position="193"/>
        <end position="218"/>
    </location>
</feature>
<proteinExistence type="predicted"/>
<dbReference type="Pfam" id="PF07686">
    <property type="entry name" value="V-set"/>
    <property type="match status" value="1"/>
</dbReference>
<dbReference type="InterPro" id="IPR000920">
    <property type="entry name" value="Myelin_P0-rel"/>
</dbReference>
<reference evidence="11 12" key="1">
    <citation type="submission" date="2024-02" db="EMBL/GenBank/DDBJ databases">
        <title>Chromosome-level genome assembly of the Eurasian Minnow (Phoxinus phoxinus).</title>
        <authorList>
            <person name="Oriowo T.O."/>
            <person name="Martin S."/>
            <person name="Stange M."/>
            <person name="Chrysostomakis Y."/>
            <person name="Brown T."/>
            <person name="Winkler S."/>
            <person name="Kukowka S."/>
            <person name="Myers E.W."/>
            <person name="Bohne A."/>
        </authorList>
    </citation>
    <scope>NUCLEOTIDE SEQUENCE [LARGE SCALE GENOMIC DNA]</scope>
    <source>
        <strain evidence="11">ZFMK-TIS-60720</strain>
        <tissue evidence="11">Whole Organism</tissue>
    </source>
</reference>
<dbReference type="SUPFAM" id="SSF48726">
    <property type="entry name" value="Immunoglobulin"/>
    <property type="match status" value="1"/>
</dbReference>
<evidence type="ECO:0000256" key="8">
    <source>
        <dbReference type="ARBA" id="ARBA00023319"/>
    </source>
</evidence>
<comment type="subcellular location">
    <subcellularLocation>
        <location evidence="1">Membrane</location>
        <topology evidence="1">Single-pass type I membrane protein</topology>
    </subcellularLocation>
</comment>
<dbReference type="InterPro" id="IPR007110">
    <property type="entry name" value="Ig-like_dom"/>
</dbReference>
<keyword evidence="8" id="KW-0393">Immunoglobulin domain</keyword>
<comment type="caution">
    <text evidence="11">The sequence shown here is derived from an EMBL/GenBank/DDBJ whole genome shotgun (WGS) entry which is preliminary data.</text>
</comment>
<evidence type="ECO:0000256" key="9">
    <source>
        <dbReference type="SAM" id="Phobius"/>
    </source>
</evidence>
<name>A0AAN9HEM7_9TELE</name>
<evidence type="ECO:0000256" key="4">
    <source>
        <dbReference type="ARBA" id="ARBA00022989"/>
    </source>
</evidence>
<dbReference type="InterPro" id="IPR013783">
    <property type="entry name" value="Ig-like_fold"/>
</dbReference>
<keyword evidence="7" id="KW-0325">Glycoprotein</keyword>
<dbReference type="SMART" id="SM00409">
    <property type="entry name" value="IG"/>
    <property type="match status" value="1"/>
</dbReference>
<evidence type="ECO:0000256" key="7">
    <source>
        <dbReference type="ARBA" id="ARBA00023180"/>
    </source>
</evidence>
<dbReference type="PROSITE" id="PS50835">
    <property type="entry name" value="IG_LIKE"/>
    <property type="match status" value="1"/>
</dbReference>
<keyword evidence="2 9" id="KW-0812">Transmembrane</keyword>
<dbReference type="AlphaFoldDB" id="A0AAN9HEM7"/>
<dbReference type="Proteomes" id="UP001364617">
    <property type="component" value="Unassembled WGS sequence"/>
</dbReference>
<protein>
    <recommendedName>
        <fullName evidence="10">Ig-like domain-containing protein</fullName>
    </recommendedName>
</protein>
<feature type="domain" description="Ig-like" evidence="10">
    <location>
        <begin position="68"/>
        <end position="163"/>
    </location>
</feature>
<organism evidence="11 12">
    <name type="scientific">Phoxinus phoxinus</name>
    <name type="common">Eurasian minnow</name>
    <dbReference type="NCBI Taxonomy" id="58324"/>
    <lineage>
        <taxon>Eukaryota</taxon>
        <taxon>Metazoa</taxon>
        <taxon>Chordata</taxon>
        <taxon>Craniata</taxon>
        <taxon>Vertebrata</taxon>
        <taxon>Euteleostomi</taxon>
        <taxon>Actinopterygii</taxon>
        <taxon>Neopterygii</taxon>
        <taxon>Teleostei</taxon>
        <taxon>Ostariophysi</taxon>
        <taxon>Cypriniformes</taxon>
        <taxon>Leuciscidae</taxon>
        <taxon>Phoxininae</taxon>
        <taxon>Phoxinus</taxon>
    </lineage>
</organism>
<keyword evidence="3" id="KW-0732">Signal</keyword>
<dbReference type="PANTHER" id="PTHR13869:SF38">
    <property type="entry name" value="NATURAL CYTOTOXICITY TRIGGERING RECEPTOR 3"/>
    <property type="match status" value="1"/>
</dbReference>
<dbReference type="Gene3D" id="2.60.40.10">
    <property type="entry name" value="Immunoglobulins"/>
    <property type="match status" value="1"/>
</dbReference>
<evidence type="ECO:0000256" key="3">
    <source>
        <dbReference type="ARBA" id="ARBA00022729"/>
    </source>
</evidence>
<dbReference type="EMBL" id="JAYKXH010000003">
    <property type="protein sequence ID" value="KAK7172954.1"/>
    <property type="molecule type" value="Genomic_DNA"/>
</dbReference>
<dbReference type="GO" id="GO:0005886">
    <property type="term" value="C:plasma membrane"/>
    <property type="evidence" value="ECO:0007669"/>
    <property type="project" value="TreeGrafter"/>
</dbReference>
<sequence length="227" mass="24032">MAFLSLLLTSRTLLSHLFLSALTGGLLSLCLLVNASIITNPTQTPLTILTTSTTDALPALSAANPPGPQGVSYLQQPPKAKAVEGDNVMLPCFLKSGVDEILAVEKVSWYVQSLEERRNVLHGNETAEDVFAGRVFLSGDLPLGDLSMTLRNISVEDQGLYLCAFISTNSAILHGGGTKLSIRKELGVIEESVGTMIGIVVAVVGVAAGLVAVILTQFRDKLNCLQK</sequence>
<gene>
    <name evidence="11" type="ORF">R3I93_002927</name>
</gene>
<dbReference type="PANTHER" id="PTHR13869">
    <property type="entry name" value="MYELIN P0 RELATED"/>
    <property type="match status" value="1"/>
</dbReference>